<organism evidence="1 2">
    <name type="scientific">Emiliania huxleyi (strain CCMP1516)</name>
    <dbReference type="NCBI Taxonomy" id="280463"/>
    <lineage>
        <taxon>Eukaryota</taxon>
        <taxon>Haptista</taxon>
        <taxon>Haptophyta</taxon>
        <taxon>Prymnesiophyceae</taxon>
        <taxon>Isochrysidales</taxon>
        <taxon>Noelaerhabdaceae</taxon>
        <taxon>Emiliania</taxon>
    </lineage>
</organism>
<dbReference type="GeneID" id="17262378"/>
<name>A0A0D3KXS4_EMIH1</name>
<evidence type="ECO:0000313" key="1">
    <source>
        <dbReference type="EnsemblProtists" id="EOD40559"/>
    </source>
</evidence>
<dbReference type="AlphaFoldDB" id="A0A0D3KXS4"/>
<dbReference type="Proteomes" id="UP000013827">
    <property type="component" value="Unassembled WGS sequence"/>
</dbReference>
<sequence length="245" mass="26657">MAMHRLAHFSADRSPMTPTDRIASAAQRLAHDSAAVDTLEASFTKLLKEPHRERFRKVNLRSPAMQRVAAVGGAMEILHATGWEHAPHGHLLLNTLEPRLIEAATAALQKVQASHPGYLRDREGRRAGAARARESAEAAAADLARRQHFASMLPAEPAEGAAGAAAICVHLGGEKKVWRRFDSNIDTLKDLVHWVSSLEGAPPSPRLVNVTQSPSLPLDKERQAGLSLHHLDLWPCGHVKLVECA</sequence>
<dbReference type="GeneID" id="17285830"/>
<dbReference type="SUPFAM" id="SSF54236">
    <property type="entry name" value="Ubiquitin-like"/>
    <property type="match status" value="1"/>
</dbReference>
<dbReference type="InterPro" id="IPR029071">
    <property type="entry name" value="Ubiquitin-like_domsf"/>
</dbReference>
<reference evidence="2" key="1">
    <citation type="journal article" date="2013" name="Nature">
        <title>Pan genome of the phytoplankton Emiliania underpins its global distribution.</title>
        <authorList>
            <person name="Read B.A."/>
            <person name="Kegel J."/>
            <person name="Klute M.J."/>
            <person name="Kuo A."/>
            <person name="Lefebvre S.C."/>
            <person name="Maumus F."/>
            <person name="Mayer C."/>
            <person name="Miller J."/>
            <person name="Monier A."/>
            <person name="Salamov A."/>
            <person name="Young J."/>
            <person name="Aguilar M."/>
            <person name="Claverie J.M."/>
            <person name="Frickenhaus S."/>
            <person name="Gonzalez K."/>
            <person name="Herman E.K."/>
            <person name="Lin Y.C."/>
            <person name="Napier J."/>
            <person name="Ogata H."/>
            <person name="Sarno A.F."/>
            <person name="Shmutz J."/>
            <person name="Schroeder D."/>
            <person name="de Vargas C."/>
            <person name="Verret F."/>
            <person name="von Dassow P."/>
            <person name="Valentin K."/>
            <person name="Van de Peer Y."/>
            <person name="Wheeler G."/>
            <person name="Dacks J.B."/>
            <person name="Delwiche C.F."/>
            <person name="Dyhrman S.T."/>
            <person name="Glockner G."/>
            <person name="John U."/>
            <person name="Richards T."/>
            <person name="Worden A.Z."/>
            <person name="Zhang X."/>
            <person name="Grigoriev I.V."/>
            <person name="Allen A.E."/>
            <person name="Bidle K."/>
            <person name="Borodovsky M."/>
            <person name="Bowler C."/>
            <person name="Brownlee C."/>
            <person name="Cock J.M."/>
            <person name="Elias M."/>
            <person name="Gladyshev V.N."/>
            <person name="Groth M."/>
            <person name="Guda C."/>
            <person name="Hadaegh A."/>
            <person name="Iglesias-Rodriguez M.D."/>
            <person name="Jenkins J."/>
            <person name="Jones B.M."/>
            <person name="Lawson T."/>
            <person name="Leese F."/>
            <person name="Lindquist E."/>
            <person name="Lobanov A."/>
            <person name="Lomsadze A."/>
            <person name="Malik S.B."/>
            <person name="Marsh M.E."/>
            <person name="Mackinder L."/>
            <person name="Mock T."/>
            <person name="Mueller-Roeber B."/>
            <person name="Pagarete A."/>
            <person name="Parker M."/>
            <person name="Probert I."/>
            <person name="Quesneville H."/>
            <person name="Raines C."/>
            <person name="Rensing S.A."/>
            <person name="Riano-Pachon D.M."/>
            <person name="Richier S."/>
            <person name="Rokitta S."/>
            <person name="Shiraiwa Y."/>
            <person name="Soanes D.M."/>
            <person name="van der Giezen M."/>
            <person name="Wahlund T.M."/>
            <person name="Williams B."/>
            <person name="Wilson W."/>
            <person name="Wolfe G."/>
            <person name="Wurch L.L."/>
        </authorList>
    </citation>
    <scope>NUCLEOTIDE SEQUENCE</scope>
</reference>
<dbReference type="KEGG" id="ehx:EMIHUDRAFT_445433"/>
<dbReference type="eggNOG" id="ENOG502S762">
    <property type="taxonomic scope" value="Eukaryota"/>
</dbReference>
<dbReference type="RefSeq" id="XP_005792988.1">
    <property type="nucleotide sequence ID" value="XM_005792931.1"/>
</dbReference>
<accession>A0A0D3KXS4</accession>
<dbReference type="CDD" id="cd09212">
    <property type="entry name" value="PUB"/>
    <property type="match status" value="1"/>
</dbReference>
<dbReference type="EnsemblProtists" id="EOD16218">
    <property type="protein sequence ID" value="EOD16218"/>
    <property type="gene ID" value="EMIHUDRAFT_445433"/>
</dbReference>
<dbReference type="Gene3D" id="1.20.58.2190">
    <property type="match status" value="1"/>
</dbReference>
<evidence type="ECO:0008006" key="3">
    <source>
        <dbReference type="Google" id="ProtNLM"/>
    </source>
</evidence>
<dbReference type="PaxDb" id="2903-EOD16218"/>
<dbReference type="RefSeq" id="XP_005768647.1">
    <property type="nucleotide sequence ID" value="XM_005768590.1"/>
</dbReference>
<dbReference type="EnsemblProtists" id="EOD40559">
    <property type="protein sequence ID" value="EOD40559"/>
    <property type="gene ID" value="EMIHUDRAFT_439626"/>
</dbReference>
<dbReference type="KEGG" id="ehx:EMIHUDRAFT_439626"/>
<protein>
    <recommendedName>
        <fullName evidence="3">PUB domain-containing protein</fullName>
    </recommendedName>
</protein>
<keyword evidence="2" id="KW-1185">Reference proteome</keyword>
<evidence type="ECO:0000313" key="2">
    <source>
        <dbReference type="Proteomes" id="UP000013827"/>
    </source>
</evidence>
<dbReference type="HOGENOM" id="CLU_1135271_0_0_1"/>
<reference evidence="1" key="2">
    <citation type="submission" date="2024-10" db="UniProtKB">
        <authorList>
            <consortium name="EnsemblProtists"/>
        </authorList>
    </citation>
    <scope>IDENTIFICATION</scope>
</reference>
<proteinExistence type="predicted"/>
<dbReference type="SUPFAM" id="SSF143503">
    <property type="entry name" value="PUG domain-like"/>
    <property type="match status" value="1"/>
</dbReference>
<dbReference type="InterPro" id="IPR036339">
    <property type="entry name" value="PUB-like_dom_sf"/>
</dbReference>